<keyword evidence="5" id="KW-0645">Protease</keyword>
<reference evidence="13" key="3">
    <citation type="submission" date="2008-06" db="EMBL/GenBank/DDBJ databases">
        <authorList>
            <consortium name="FlyBase"/>
        </authorList>
    </citation>
    <scope>NUCLEOTIDE SEQUENCE</scope>
    <source>
        <strain evidence="13">TSC#15010-1051.87</strain>
    </source>
</reference>
<dbReference type="HOGENOM" id="CLU_009165_1_0_1"/>
<dbReference type="GO" id="GO:0004222">
    <property type="term" value="F:metalloendopeptidase activity"/>
    <property type="evidence" value="ECO:0007669"/>
    <property type="project" value="TreeGrafter"/>
</dbReference>
<dbReference type="InterPro" id="IPR007863">
    <property type="entry name" value="Peptidase_M16_C"/>
</dbReference>
<dbReference type="AlphaFoldDB" id="B4LPH1"/>
<evidence type="ECO:0000256" key="1">
    <source>
        <dbReference type="ARBA" id="ARBA00001947"/>
    </source>
</evidence>
<evidence type="ECO:0000256" key="3">
    <source>
        <dbReference type="ARBA" id="ARBA00007575"/>
    </source>
</evidence>
<dbReference type="InParanoid" id="B4LPH1"/>
<dbReference type="InterPro" id="IPR011249">
    <property type="entry name" value="Metalloenz_LuxS/M16"/>
</dbReference>
<dbReference type="KEGG" id="dvi:6626271"/>
<dbReference type="STRING" id="7244.B4LPH1"/>
<dbReference type="eggNOG" id="KOG2019">
    <property type="taxonomic scope" value="Eukaryota"/>
</dbReference>
<dbReference type="FunCoup" id="B4LPH1">
    <property type="interactions" value="1768"/>
</dbReference>
<name>B4LPH1_DROVI</name>
<dbReference type="InterPro" id="IPR013578">
    <property type="entry name" value="Peptidase_M16C_assoc"/>
</dbReference>
<comment type="subcellular location">
    <subcellularLocation>
        <location evidence="2">Mitochondrion</location>
    </subcellularLocation>
</comment>
<dbReference type="OrthoDB" id="10250783at2759"/>
<dbReference type="EMBL" id="CH940648">
    <property type="protein sequence ID" value="EDW61230.1"/>
    <property type="molecule type" value="Genomic_DNA"/>
</dbReference>
<keyword evidence="7" id="KW-0378">Hydrolase</keyword>
<dbReference type="GO" id="GO:0005759">
    <property type="term" value="C:mitochondrial matrix"/>
    <property type="evidence" value="ECO:0007669"/>
    <property type="project" value="TreeGrafter"/>
</dbReference>
<keyword evidence="11" id="KW-0496">Mitochondrion</keyword>
<evidence type="ECO:0000256" key="7">
    <source>
        <dbReference type="ARBA" id="ARBA00022801"/>
    </source>
</evidence>
<evidence type="ECO:0000256" key="9">
    <source>
        <dbReference type="ARBA" id="ARBA00022946"/>
    </source>
</evidence>
<evidence type="ECO:0000256" key="6">
    <source>
        <dbReference type="ARBA" id="ARBA00022723"/>
    </source>
</evidence>
<keyword evidence="14" id="KW-1185">Reference proteome</keyword>
<dbReference type="Gene3D" id="3.30.830.10">
    <property type="entry name" value="Metalloenzyme, LuxS/M16 peptidase-like"/>
    <property type="match status" value="4"/>
</dbReference>
<accession>B4LPH1</accession>
<gene>
    <name evidence="13" type="primary">Dvir\GJ20412</name>
    <name evidence="13" type="ORF">Dvir_GJ20412</name>
</gene>
<evidence type="ECO:0000256" key="10">
    <source>
        <dbReference type="ARBA" id="ARBA00023049"/>
    </source>
</evidence>
<dbReference type="FunFam" id="3.30.830.10:FF:000009">
    <property type="entry name" value="Presequence protease, mitochondrial"/>
    <property type="match status" value="1"/>
</dbReference>
<dbReference type="OMA" id="FPFQVHY"/>
<dbReference type="GO" id="GO:0016485">
    <property type="term" value="P:protein processing"/>
    <property type="evidence" value="ECO:0007669"/>
    <property type="project" value="TreeGrafter"/>
</dbReference>
<dbReference type="InterPro" id="IPR055130">
    <property type="entry name" value="PreP_C"/>
</dbReference>
<comment type="cofactor">
    <cofactor evidence="1">
        <name>Zn(2+)</name>
        <dbReference type="ChEBI" id="CHEBI:29105"/>
    </cofactor>
</comment>
<dbReference type="PANTHER" id="PTHR43016">
    <property type="entry name" value="PRESEQUENCE PROTEASE"/>
    <property type="match status" value="1"/>
</dbReference>
<comment type="similarity">
    <text evidence="3">Belongs to the peptidase M16 family. PreP subfamily.</text>
</comment>
<protein>
    <recommendedName>
        <fullName evidence="4">Presequence protease, mitochondrial</fullName>
    </recommendedName>
</protein>
<feature type="domain" description="Peptidase M16C associated" evidence="12">
    <location>
        <begin position="522"/>
        <end position="769"/>
    </location>
</feature>
<dbReference type="EMBL" id="CH940648">
    <property type="protein sequence ID" value="KRF79861.1"/>
    <property type="molecule type" value="Genomic_DNA"/>
</dbReference>
<dbReference type="Pfam" id="PF08367">
    <property type="entry name" value="M16C_assoc"/>
    <property type="match status" value="1"/>
</dbReference>
<keyword evidence="10" id="KW-0482">Metalloprotease</keyword>
<dbReference type="FunFam" id="3.30.830.10:FF:000011">
    <property type="entry name" value="Presequence protease, mitochondrial"/>
    <property type="match status" value="1"/>
</dbReference>
<reference evidence="13 14" key="1">
    <citation type="journal article" date="2007" name="Nature">
        <title>Evolution of genes and genomes on the Drosophila phylogeny.</title>
        <authorList>
            <consortium name="Drosophila 12 Genomes Consortium"/>
            <person name="Clark A.G."/>
            <person name="Eisen M.B."/>
            <person name="Smith D.R."/>
            <person name="Bergman C.M."/>
            <person name="Oliver B."/>
            <person name="Markow T.A."/>
            <person name="Kaufman T.C."/>
            <person name="Kellis M."/>
            <person name="Gelbart W."/>
            <person name="Iyer V.N."/>
            <person name="Pollard D.A."/>
            <person name="Sackton T.B."/>
            <person name="Larracuente A.M."/>
            <person name="Singh N.D."/>
            <person name="Abad J.P."/>
            <person name="Abt D.N."/>
            <person name="Adryan B."/>
            <person name="Aguade M."/>
            <person name="Akashi H."/>
            <person name="Anderson W.W."/>
            <person name="Aquadro C.F."/>
            <person name="Ardell D.H."/>
            <person name="Arguello R."/>
            <person name="Artieri C.G."/>
            <person name="Barbash D.A."/>
            <person name="Barker D."/>
            <person name="Barsanti P."/>
            <person name="Batterham P."/>
            <person name="Batzoglou S."/>
            <person name="Begun D."/>
            <person name="Bhutkar A."/>
            <person name="Blanco E."/>
            <person name="Bosak S.A."/>
            <person name="Bradley R.K."/>
            <person name="Brand A.D."/>
            <person name="Brent M.R."/>
            <person name="Brooks A.N."/>
            <person name="Brown R.H."/>
            <person name="Butlin R.K."/>
            <person name="Caggese C."/>
            <person name="Calvi B.R."/>
            <person name="Bernardo de Carvalho A."/>
            <person name="Caspi A."/>
            <person name="Castrezana S."/>
            <person name="Celniker S.E."/>
            <person name="Chang J.L."/>
            <person name="Chapple C."/>
            <person name="Chatterji S."/>
            <person name="Chinwalla A."/>
            <person name="Civetta A."/>
            <person name="Clifton S.W."/>
            <person name="Comeron J.M."/>
            <person name="Costello J.C."/>
            <person name="Coyne J.A."/>
            <person name="Daub J."/>
            <person name="David R.G."/>
            <person name="Delcher A.L."/>
            <person name="Delehaunty K."/>
            <person name="Do C.B."/>
            <person name="Ebling H."/>
            <person name="Edwards K."/>
            <person name="Eickbush T."/>
            <person name="Evans J.D."/>
            <person name="Filipski A."/>
            <person name="Findeiss S."/>
            <person name="Freyhult E."/>
            <person name="Fulton L."/>
            <person name="Fulton R."/>
            <person name="Garcia A.C."/>
            <person name="Gardiner A."/>
            <person name="Garfield D.A."/>
            <person name="Garvin B.E."/>
            <person name="Gibson G."/>
            <person name="Gilbert D."/>
            <person name="Gnerre S."/>
            <person name="Godfrey J."/>
            <person name="Good R."/>
            <person name="Gotea V."/>
            <person name="Gravely B."/>
            <person name="Greenberg A.J."/>
            <person name="Griffiths-Jones S."/>
            <person name="Gross S."/>
            <person name="Guigo R."/>
            <person name="Gustafson E.A."/>
            <person name="Haerty W."/>
            <person name="Hahn M.W."/>
            <person name="Halligan D.L."/>
            <person name="Halpern A.L."/>
            <person name="Halter G.M."/>
            <person name="Han M.V."/>
            <person name="Heger A."/>
            <person name="Hillier L."/>
            <person name="Hinrichs A.S."/>
            <person name="Holmes I."/>
            <person name="Hoskins R.A."/>
            <person name="Hubisz M.J."/>
            <person name="Hultmark D."/>
            <person name="Huntley M.A."/>
            <person name="Jaffe D.B."/>
            <person name="Jagadeeshan S."/>
            <person name="Jeck W.R."/>
            <person name="Johnson J."/>
            <person name="Jones C.D."/>
            <person name="Jordan W.C."/>
            <person name="Karpen G.H."/>
            <person name="Kataoka E."/>
            <person name="Keightley P.D."/>
            <person name="Kheradpour P."/>
            <person name="Kirkness E.F."/>
            <person name="Koerich L.B."/>
            <person name="Kristiansen K."/>
            <person name="Kudrna D."/>
            <person name="Kulathinal R.J."/>
            <person name="Kumar S."/>
            <person name="Kwok R."/>
            <person name="Lander E."/>
            <person name="Langley C.H."/>
            <person name="Lapoint R."/>
            <person name="Lazzaro B.P."/>
            <person name="Lee S.J."/>
            <person name="Levesque L."/>
            <person name="Li R."/>
            <person name="Lin C.F."/>
            <person name="Lin M.F."/>
            <person name="Lindblad-Toh K."/>
            <person name="Llopart A."/>
            <person name="Long M."/>
            <person name="Low L."/>
            <person name="Lozovsky E."/>
            <person name="Lu J."/>
            <person name="Luo M."/>
            <person name="Machado C.A."/>
            <person name="Makalowski W."/>
            <person name="Marzo M."/>
            <person name="Matsuda M."/>
            <person name="Matzkin L."/>
            <person name="McAllister B."/>
            <person name="McBride C.S."/>
            <person name="McKernan B."/>
            <person name="McKernan K."/>
            <person name="Mendez-Lago M."/>
            <person name="Minx P."/>
            <person name="Mollenhauer M.U."/>
            <person name="Montooth K."/>
            <person name="Mount S.M."/>
            <person name="Mu X."/>
            <person name="Myers E."/>
            <person name="Negre B."/>
            <person name="Newfeld S."/>
            <person name="Nielsen R."/>
            <person name="Noor M.A."/>
            <person name="O'Grady P."/>
            <person name="Pachter L."/>
            <person name="Papaceit M."/>
            <person name="Parisi M.J."/>
            <person name="Parisi M."/>
            <person name="Parts L."/>
            <person name="Pedersen J.S."/>
            <person name="Pesole G."/>
            <person name="Phillippy A.M."/>
            <person name="Ponting C.P."/>
            <person name="Pop M."/>
            <person name="Porcelli D."/>
            <person name="Powell J.R."/>
            <person name="Prohaska S."/>
            <person name="Pruitt K."/>
            <person name="Puig M."/>
            <person name="Quesneville H."/>
            <person name="Ram K.R."/>
            <person name="Rand D."/>
            <person name="Rasmussen M.D."/>
            <person name="Reed L.K."/>
            <person name="Reenan R."/>
            <person name="Reily A."/>
            <person name="Remington K.A."/>
            <person name="Rieger T.T."/>
            <person name="Ritchie M.G."/>
            <person name="Robin C."/>
            <person name="Rogers Y.H."/>
            <person name="Rohde C."/>
            <person name="Rozas J."/>
            <person name="Rubenfield M.J."/>
            <person name="Ruiz A."/>
            <person name="Russo S."/>
            <person name="Salzberg S.L."/>
            <person name="Sanchez-Gracia A."/>
            <person name="Saranga D.J."/>
            <person name="Sato H."/>
            <person name="Schaeffer S.W."/>
            <person name="Schatz M.C."/>
            <person name="Schlenke T."/>
            <person name="Schwartz R."/>
            <person name="Segarra C."/>
            <person name="Singh R.S."/>
            <person name="Sirot L."/>
            <person name="Sirota M."/>
            <person name="Sisneros N.B."/>
            <person name="Smith C.D."/>
            <person name="Smith T.F."/>
            <person name="Spieth J."/>
            <person name="Stage D.E."/>
            <person name="Stark A."/>
            <person name="Stephan W."/>
            <person name="Strausberg R.L."/>
            <person name="Strempel S."/>
            <person name="Sturgill D."/>
            <person name="Sutton G."/>
            <person name="Sutton G.G."/>
            <person name="Tao W."/>
            <person name="Teichmann S."/>
            <person name="Tobari Y.N."/>
            <person name="Tomimura Y."/>
            <person name="Tsolas J.M."/>
            <person name="Valente V.L."/>
            <person name="Venter E."/>
            <person name="Venter J.C."/>
            <person name="Vicario S."/>
            <person name="Vieira F.G."/>
            <person name="Vilella A.J."/>
            <person name="Villasante A."/>
            <person name="Walenz B."/>
            <person name="Wang J."/>
            <person name="Wasserman M."/>
            <person name="Watts T."/>
            <person name="Wilson D."/>
            <person name="Wilson R.K."/>
            <person name="Wing R.A."/>
            <person name="Wolfner M.F."/>
            <person name="Wong A."/>
            <person name="Wong G.K."/>
            <person name="Wu C.I."/>
            <person name="Wu G."/>
            <person name="Yamamoto D."/>
            <person name="Yang H.P."/>
            <person name="Yang S.P."/>
            <person name="Yorke J.A."/>
            <person name="Yoshida K."/>
            <person name="Zdobnov E."/>
            <person name="Zhang P."/>
            <person name="Zhang Y."/>
            <person name="Zimin A.V."/>
            <person name="Baldwin J."/>
            <person name="Abdouelleil A."/>
            <person name="Abdulkadir J."/>
            <person name="Abebe A."/>
            <person name="Abera B."/>
            <person name="Abreu J."/>
            <person name="Acer S.C."/>
            <person name="Aftuck L."/>
            <person name="Alexander A."/>
            <person name="An P."/>
            <person name="Anderson E."/>
            <person name="Anderson S."/>
            <person name="Arachi H."/>
            <person name="Azer M."/>
            <person name="Bachantsang P."/>
            <person name="Barry A."/>
            <person name="Bayul T."/>
            <person name="Berlin A."/>
            <person name="Bessette D."/>
            <person name="Bloom T."/>
            <person name="Blye J."/>
            <person name="Boguslavskiy L."/>
            <person name="Bonnet C."/>
            <person name="Boukhgalter B."/>
            <person name="Bourzgui I."/>
            <person name="Brown A."/>
            <person name="Cahill P."/>
            <person name="Channer S."/>
            <person name="Cheshatsang Y."/>
            <person name="Chuda L."/>
            <person name="Citroen M."/>
            <person name="Collymore A."/>
            <person name="Cooke P."/>
            <person name="Costello M."/>
            <person name="D'Aco K."/>
            <person name="Daza R."/>
            <person name="De Haan G."/>
            <person name="DeGray S."/>
            <person name="DeMaso C."/>
            <person name="Dhargay N."/>
            <person name="Dooley K."/>
            <person name="Dooley E."/>
            <person name="Doricent M."/>
            <person name="Dorje P."/>
            <person name="Dorjee K."/>
            <person name="Dupes A."/>
            <person name="Elong R."/>
            <person name="Falk J."/>
            <person name="Farina A."/>
            <person name="Faro S."/>
            <person name="Ferguson D."/>
            <person name="Fisher S."/>
            <person name="Foley C.D."/>
            <person name="Franke A."/>
            <person name="Friedrich D."/>
            <person name="Gadbois L."/>
            <person name="Gearin G."/>
            <person name="Gearin C.R."/>
            <person name="Giannoukos G."/>
            <person name="Goode T."/>
            <person name="Graham J."/>
            <person name="Grandbois E."/>
            <person name="Grewal S."/>
            <person name="Gyaltsen K."/>
            <person name="Hafez N."/>
            <person name="Hagos B."/>
            <person name="Hall J."/>
            <person name="Henson C."/>
            <person name="Hollinger A."/>
            <person name="Honan T."/>
            <person name="Huard M.D."/>
            <person name="Hughes L."/>
            <person name="Hurhula B."/>
            <person name="Husby M.E."/>
            <person name="Kamat A."/>
            <person name="Kanga B."/>
            <person name="Kashin S."/>
            <person name="Khazanovich D."/>
            <person name="Kisner P."/>
            <person name="Lance K."/>
            <person name="Lara M."/>
            <person name="Lee W."/>
            <person name="Lennon N."/>
            <person name="Letendre F."/>
            <person name="LeVine R."/>
            <person name="Lipovsky A."/>
            <person name="Liu X."/>
            <person name="Liu J."/>
            <person name="Liu S."/>
            <person name="Lokyitsang T."/>
            <person name="Lokyitsang Y."/>
            <person name="Lubonja R."/>
            <person name="Lui A."/>
            <person name="MacDonald P."/>
            <person name="Magnisalis V."/>
            <person name="Maru K."/>
            <person name="Matthews C."/>
            <person name="McCusker W."/>
            <person name="McDonough S."/>
            <person name="Mehta T."/>
            <person name="Meldrim J."/>
            <person name="Meneus L."/>
            <person name="Mihai O."/>
            <person name="Mihalev A."/>
            <person name="Mihova T."/>
            <person name="Mittelman R."/>
            <person name="Mlenga V."/>
            <person name="Montmayeur A."/>
            <person name="Mulrain L."/>
            <person name="Navidi A."/>
            <person name="Naylor J."/>
            <person name="Negash T."/>
            <person name="Nguyen T."/>
            <person name="Nguyen N."/>
            <person name="Nicol R."/>
            <person name="Norbu C."/>
            <person name="Norbu N."/>
            <person name="Novod N."/>
            <person name="O'Neill B."/>
            <person name="Osman S."/>
            <person name="Markiewicz E."/>
            <person name="Oyono O.L."/>
            <person name="Patti C."/>
            <person name="Phunkhang P."/>
            <person name="Pierre F."/>
            <person name="Priest M."/>
            <person name="Raghuraman S."/>
            <person name="Rege F."/>
            <person name="Reyes R."/>
            <person name="Rise C."/>
            <person name="Rogov P."/>
            <person name="Ross K."/>
            <person name="Ryan E."/>
            <person name="Settipalli S."/>
            <person name="Shea T."/>
            <person name="Sherpa N."/>
            <person name="Shi L."/>
            <person name="Shih D."/>
            <person name="Sparrow T."/>
            <person name="Spaulding J."/>
            <person name="Stalker J."/>
            <person name="Stange-Thomann N."/>
            <person name="Stavropoulos S."/>
            <person name="Stone C."/>
            <person name="Strader C."/>
            <person name="Tesfaye S."/>
            <person name="Thomson T."/>
            <person name="Thoulutsang Y."/>
            <person name="Thoulutsang D."/>
            <person name="Topham K."/>
            <person name="Topping I."/>
            <person name="Tsamla T."/>
            <person name="Vassiliev H."/>
            <person name="Vo A."/>
            <person name="Wangchuk T."/>
            <person name="Wangdi T."/>
            <person name="Weiand M."/>
            <person name="Wilkinson J."/>
            <person name="Wilson A."/>
            <person name="Yadav S."/>
            <person name="Young G."/>
            <person name="Yu Q."/>
            <person name="Zembek L."/>
            <person name="Zhong D."/>
            <person name="Zimmer A."/>
            <person name="Zwirko Z."/>
            <person name="Jaffe D.B."/>
            <person name="Alvarez P."/>
            <person name="Brockman W."/>
            <person name="Butler J."/>
            <person name="Chin C."/>
            <person name="Gnerre S."/>
            <person name="Grabherr M."/>
            <person name="Kleber M."/>
            <person name="Mauceli E."/>
            <person name="MacCallum I."/>
        </authorList>
    </citation>
    <scope>NUCLEOTIDE SEQUENCE [LARGE SCALE GENOMIC DNA]</scope>
    <source>
        <strain evidence="13">TSC#15010-1051.87</strain>
        <strain evidence="14">Tucson 15010-1051.87</strain>
    </source>
</reference>
<evidence type="ECO:0000259" key="12">
    <source>
        <dbReference type="SMART" id="SM01264"/>
    </source>
</evidence>
<dbReference type="FunFam" id="3.30.830.10:FF:000013">
    <property type="entry name" value="Mitochondrial presequence protease"/>
    <property type="match status" value="1"/>
</dbReference>
<proteinExistence type="inferred from homology"/>
<reference evidence="13" key="2">
    <citation type="journal article" date="2008" name="Bioinformatics">
        <title>Assembly reconciliation.</title>
        <authorList>
            <person name="Zimin A.V."/>
            <person name="Smith D.R."/>
            <person name="Sutton G."/>
            <person name="Yorke J.A."/>
        </authorList>
    </citation>
    <scope>NUCLEOTIDE SEQUENCE</scope>
    <source>
        <strain evidence="13">TSC#15010-1051.87</strain>
    </source>
</reference>
<keyword evidence="9" id="KW-0809">Transit peptide</keyword>
<dbReference type="PANTHER" id="PTHR43016:SF13">
    <property type="entry name" value="PRESEQUENCE PROTEASE, MITOCHONDRIAL"/>
    <property type="match status" value="1"/>
</dbReference>
<dbReference type="Pfam" id="PF22516">
    <property type="entry name" value="PreP_C"/>
    <property type="match status" value="1"/>
</dbReference>
<keyword evidence="6" id="KW-0479">Metal-binding</keyword>
<evidence type="ECO:0000256" key="8">
    <source>
        <dbReference type="ARBA" id="ARBA00022833"/>
    </source>
</evidence>
<dbReference type="GO" id="GO:0046872">
    <property type="term" value="F:metal ion binding"/>
    <property type="evidence" value="ECO:0007669"/>
    <property type="project" value="UniProtKB-KW"/>
</dbReference>
<dbReference type="Proteomes" id="UP000008792">
    <property type="component" value="Unassembled WGS sequence"/>
</dbReference>
<dbReference type="Pfam" id="PF05193">
    <property type="entry name" value="Peptidase_M16_C"/>
    <property type="match status" value="1"/>
</dbReference>
<dbReference type="SMR" id="B4LPH1"/>
<evidence type="ECO:0000313" key="14">
    <source>
        <dbReference type="Proteomes" id="UP000008792"/>
    </source>
</evidence>
<sequence>MLRRIRCSNAAPQALGRALDNSSGRRNIKSLTVEHELHKVEPKAKMPQVIADPGYKYKEGMVYHGFQCERIEHNSDFGLVSCSLRHIGTGTEFWYIDRNDTNNVFSINFRTPPVDSTGVFHVLEHLALCGSKTFPVRDPFFKMLNRSVATNMNALTGADLTVYIFSSRNEVDFRNIQRIYLDSVFRPNLLYLDFLQEGWRLEHKDLHNRNSELMIKGIVYNEMKGTFSENSRVFRKSLMGNLLPKLAYRNVAGGDPPEIPNLTHAALIEFHRKYYHPSNARIFCYGSFDLMQTLSFVNREYLMHNDFKDTYYSRIPLHPRWSQPRHVHIPCRMNNMGASIDRQNQIGVALLMCDRIDVQECFELNVLTELLIRGPNAAFFKGLIEPNFSGGFNKNTGYYFTSRDTYFAVGLQDLRAEDFAKFNELFQQTVQKTIQEGFEPQHIESVLHKLELSVKHQSADVGSVLLYNSMTLWNHGGDVVANLRVSEMIGKLRNSLKENKNYFQEKVAKYFLNNPHKLTVTMTPDELYDENLKRAERQLIVKKVKDLNADDLEAVFQNGIKLEASQKAKENTDVLPCLSLKDVQQPLKFPQVTDQLIQDVPTQLCKVPTNEITYLNCLFNITGLSPEDAMLVPLFCNVIKNIGTIKHSFREFDKLVLSRSAGFDFKVKVVEDVKDGKSYRTGLLMTTYALDKNVPNMFALCDELLLNFRLEDTDRLKMLIESYVSKLSLGIAFSGHLYAMLGSAALVSDAAKLKSLLSGVDHIDFMKKYVQQNSTEQIRDRLRNIGSKAFSKSNMRVAINSSEAFQPTALEHYENFLKNLPTLENMSVKRELQLFEPSCRHYVMNIPVNYCAKSFFAVPYLHEDHPVLRVLAKLVSARYLMPVVREQNGAYGTGARIGYDGLFNFYSYRDPHSTKTLDVFDKTYEWLLAINEKLNQQMLFEAKLGVLQLVDWPTAPGEIGLDYFILGVSYEEYCKYRSRVLSVTVDDLRTVIEKYFKEEPNHIGKFILGPRREELDGNQRLCKYILNVTKYF</sequence>
<evidence type="ECO:0000256" key="5">
    <source>
        <dbReference type="ARBA" id="ARBA00022670"/>
    </source>
</evidence>
<evidence type="ECO:0000256" key="2">
    <source>
        <dbReference type="ARBA" id="ARBA00004173"/>
    </source>
</evidence>
<dbReference type="SUPFAM" id="SSF63411">
    <property type="entry name" value="LuxS/MPP-like metallohydrolase"/>
    <property type="match status" value="4"/>
</dbReference>
<dbReference type="SMART" id="SM01264">
    <property type="entry name" value="M16C_associated"/>
    <property type="match status" value="1"/>
</dbReference>
<organism evidence="13 14">
    <name type="scientific">Drosophila virilis</name>
    <name type="common">Fruit fly</name>
    <dbReference type="NCBI Taxonomy" id="7244"/>
    <lineage>
        <taxon>Eukaryota</taxon>
        <taxon>Metazoa</taxon>
        <taxon>Ecdysozoa</taxon>
        <taxon>Arthropoda</taxon>
        <taxon>Hexapoda</taxon>
        <taxon>Insecta</taxon>
        <taxon>Pterygota</taxon>
        <taxon>Neoptera</taxon>
        <taxon>Endopterygota</taxon>
        <taxon>Diptera</taxon>
        <taxon>Brachycera</taxon>
        <taxon>Muscomorpha</taxon>
        <taxon>Ephydroidea</taxon>
        <taxon>Drosophilidae</taxon>
        <taxon>Drosophila</taxon>
    </lineage>
</organism>
<evidence type="ECO:0000313" key="13">
    <source>
        <dbReference type="EMBL" id="EDW61230.1"/>
    </source>
</evidence>
<evidence type="ECO:0000256" key="11">
    <source>
        <dbReference type="ARBA" id="ARBA00023128"/>
    </source>
</evidence>
<evidence type="ECO:0000256" key="4">
    <source>
        <dbReference type="ARBA" id="ARBA00020167"/>
    </source>
</evidence>
<keyword evidence="8" id="KW-0862">Zinc</keyword>